<name>A0A1Q8YFM2_9BURK</name>
<keyword evidence="5" id="KW-1185">Reference proteome</keyword>
<comment type="caution">
    <text evidence="4">The sequence shown here is derived from an EMBL/GenBank/DDBJ whole genome shotgun (WGS) entry which is preliminary data.</text>
</comment>
<dbReference type="AlphaFoldDB" id="A0A1Q8YFM2"/>
<gene>
    <name evidence="2" type="primary">rsfS</name>
    <name evidence="4" type="ORF">BLL52_3025</name>
</gene>
<dbReference type="InterPro" id="IPR004394">
    <property type="entry name" value="Iojap/RsfS/C7orf30"/>
</dbReference>
<dbReference type="Proteomes" id="UP000185911">
    <property type="component" value="Unassembled WGS sequence"/>
</dbReference>
<dbReference type="HAMAP" id="MF_01477">
    <property type="entry name" value="Iojap_RsfS"/>
    <property type="match status" value="1"/>
</dbReference>
<protein>
    <recommendedName>
        <fullName evidence="2">Ribosomal silencing factor RsfS</fullName>
    </recommendedName>
</protein>
<dbReference type="InterPro" id="IPR043519">
    <property type="entry name" value="NT_sf"/>
</dbReference>
<reference evidence="4 5" key="1">
    <citation type="submission" date="2017-01" db="EMBL/GenBank/DDBJ databases">
        <title>Genome sequence of Rhodoferax antarcticus ANT.BR, a psychrophilic purple nonsulfur bacterium from an Antarctic microbial mat.</title>
        <authorList>
            <person name="Baker J."/>
            <person name="Riester C."/>
            <person name="Skinner B."/>
            <person name="Newell A."/>
            <person name="Swingley W."/>
            <person name="Madigan M."/>
            <person name="Jung D."/>
            <person name="Asao M."/>
            <person name="Chen M."/>
            <person name="Loughlin P."/>
            <person name="Pan H."/>
            <person name="Lin S."/>
            <person name="Li N."/>
            <person name="Shaw J."/>
            <person name="Prado M."/>
            <person name="Sherman C."/>
            <person name="Li X."/>
            <person name="Tang J."/>
            <person name="Blankenship R."/>
            <person name="Zhao T."/>
            <person name="Touchman J."/>
            <person name="Sattley M."/>
        </authorList>
    </citation>
    <scope>NUCLEOTIDE SEQUENCE [LARGE SCALE GENOMIC DNA]</scope>
    <source>
        <strain evidence="4 5">ANT.BR</strain>
    </source>
</reference>
<dbReference type="EMBL" id="MSYM01000013">
    <property type="protein sequence ID" value="OLP06785.1"/>
    <property type="molecule type" value="Genomic_DNA"/>
</dbReference>
<evidence type="ECO:0000256" key="1">
    <source>
        <dbReference type="ARBA" id="ARBA00010574"/>
    </source>
</evidence>
<accession>A0A1Q8YFM2</accession>
<proteinExistence type="inferred from homology"/>
<comment type="subunit">
    <text evidence="2">Interacts with ribosomal protein uL14 (rplN).</text>
</comment>
<feature type="region of interest" description="Disordered" evidence="3">
    <location>
        <begin position="196"/>
        <end position="307"/>
    </location>
</feature>
<dbReference type="GO" id="GO:0017148">
    <property type="term" value="P:negative regulation of translation"/>
    <property type="evidence" value="ECO:0007669"/>
    <property type="project" value="UniProtKB-UniRule"/>
</dbReference>
<keyword evidence="2" id="KW-0810">Translation regulation</keyword>
<organism evidence="4 5">
    <name type="scientific">Rhodoferax antarcticus ANT.BR</name>
    <dbReference type="NCBI Taxonomy" id="1111071"/>
    <lineage>
        <taxon>Bacteria</taxon>
        <taxon>Pseudomonadati</taxon>
        <taxon>Pseudomonadota</taxon>
        <taxon>Betaproteobacteria</taxon>
        <taxon>Burkholderiales</taxon>
        <taxon>Comamonadaceae</taxon>
        <taxon>Rhodoferax</taxon>
    </lineage>
</organism>
<feature type="region of interest" description="Disordered" evidence="3">
    <location>
        <begin position="1"/>
        <end position="57"/>
    </location>
</feature>
<evidence type="ECO:0000313" key="4">
    <source>
        <dbReference type="EMBL" id="OLP06785.1"/>
    </source>
</evidence>
<dbReference type="GO" id="GO:0090071">
    <property type="term" value="P:negative regulation of ribosome biogenesis"/>
    <property type="evidence" value="ECO:0007669"/>
    <property type="project" value="UniProtKB-UniRule"/>
</dbReference>
<comment type="function">
    <text evidence="2">Functions as a ribosomal silencing factor. Interacts with ribosomal protein uL14 (rplN), blocking formation of intersubunit bridge B8. Prevents association of the 30S and 50S ribosomal subunits and the formation of functional ribosomes, thus repressing translation.</text>
</comment>
<dbReference type="SUPFAM" id="SSF81301">
    <property type="entry name" value="Nucleotidyltransferase"/>
    <property type="match status" value="1"/>
</dbReference>
<dbReference type="NCBIfam" id="TIGR00090">
    <property type="entry name" value="rsfS_iojap_ybeB"/>
    <property type="match status" value="1"/>
</dbReference>
<feature type="compositionally biased region" description="Basic residues" evidence="3">
    <location>
        <begin position="297"/>
        <end position="307"/>
    </location>
</feature>
<comment type="subcellular location">
    <subcellularLocation>
        <location evidence="2">Cytoplasm</location>
    </subcellularLocation>
</comment>
<keyword evidence="2" id="KW-0678">Repressor</keyword>
<dbReference type="PANTHER" id="PTHR21043">
    <property type="entry name" value="IOJAP SUPERFAMILY ORTHOLOG"/>
    <property type="match status" value="1"/>
</dbReference>
<dbReference type="GO" id="GO:0005737">
    <property type="term" value="C:cytoplasm"/>
    <property type="evidence" value="ECO:0007669"/>
    <property type="project" value="UniProtKB-SubCell"/>
</dbReference>
<sequence>MTTKTTVPTAAKSATKRAAKTTTKPAVKSTARAATQAATPAEAEERQRAVTKPAIRPAAKAAVKAATNPDGKKDVQKLQRAIVDGLEDVKAQEIVVFDTEELSSLFERVIIASGTSNRQTKALAMSVVDAVREAGFPKPRVEGEANGEWIIVDCGQAVVHVMQPTYRTYYNLEELWGEKPVRLKLGAPKPVVAKAAKLPAAPTQPTRAAKPETSLRRSSAAKKGVEDAFPSKAQLKKQEEAKASAAKKAAAKAAPTKARGPKDAEVVTKPRIKTLVVNAPGKPAAKKSAAKPAARAPAKKTSIRAAS</sequence>
<evidence type="ECO:0000256" key="2">
    <source>
        <dbReference type="HAMAP-Rule" id="MF_01477"/>
    </source>
</evidence>
<dbReference type="STRING" id="81479.RA876_09115"/>
<feature type="compositionally biased region" description="Low complexity" evidence="3">
    <location>
        <begin position="20"/>
        <end position="41"/>
    </location>
</feature>
<dbReference type="Pfam" id="PF02410">
    <property type="entry name" value="RsfS"/>
    <property type="match status" value="1"/>
</dbReference>
<dbReference type="Gene3D" id="3.30.460.10">
    <property type="entry name" value="Beta Polymerase, domain 2"/>
    <property type="match status" value="1"/>
</dbReference>
<feature type="compositionally biased region" description="Low complexity" evidence="3">
    <location>
        <begin position="243"/>
        <end position="254"/>
    </location>
</feature>
<evidence type="ECO:0000256" key="3">
    <source>
        <dbReference type="SAM" id="MobiDB-lite"/>
    </source>
</evidence>
<dbReference type="PANTHER" id="PTHR21043:SF0">
    <property type="entry name" value="MITOCHONDRIAL ASSEMBLY OF RIBOSOMAL LARGE SUBUNIT PROTEIN 1"/>
    <property type="match status" value="1"/>
</dbReference>
<comment type="similarity">
    <text evidence="1 2">Belongs to the Iojap/RsfS family.</text>
</comment>
<evidence type="ECO:0000313" key="5">
    <source>
        <dbReference type="Proteomes" id="UP000185911"/>
    </source>
</evidence>
<keyword evidence="2" id="KW-0963">Cytoplasm</keyword>
<dbReference type="GO" id="GO:0042256">
    <property type="term" value="P:cytosolic ribosome assembly"/>
    <property type="evidence" value="ECO:0007669"/>
    <property type="project" value="UniProtKB-UniRule"/>
</dbReference>
<dbReference type="GO" id="GO:0043023">
    <property type="term" value="F:ribosomal large subunit binding"/>
    <property type="evidence" value="ECO:0007669"/>
    <property type="project" value="TreeGrafter"/>
</dbReference>